<dbReference type="InterPro" id="IPR023614">
    <property type="entry name" value="Porin_dom_sf"/>
</dbReference>
<dbReference type="PANTHER" id="PTHR34501">
    <property type="entry name" value="PROTEIN YDDL-RELATED"/>
    <property type="match status" value="1"/>
</dbReference>
<dbReference type="AlphaFoldDB" id="A0A1H4H827"/>
<dbReference type="Gene3D" id="2.40.160.10">
    <property type="entry name" value="Porin"/>
    <property type="match status" value="1"/>
</dbReference>
<dbReference type="STRING" id="83784.SAMN05192564_107351"/>
<dbReference type="EMBL" id="FNRQ01000007">
    <property type="protein sequence ID" value="SEB17919.1"/>
    <property type="molecule type" value="Genomic_DNA"/>
</dbReference>
<dbReference type="GO" id="GO:0015288">
    <property type="term" value="F:porin activity"/>
    <property type="evidence" value="ECO:0007669"/>
    <property type="project" value="UniProtKB-KW"/>
</dbReference>
<evidence type="ECO:0000256" key="5">
    <source>
        <dbReference type="ARBA" id="ARBA00022692"/>
    </source>
</evidence>
<feature type="signal peptide" evidence="11">
    <location>
        <begin position="1"/>
        <end position="24"/>
    </location>
</feature>
<dbReference type="GO" id="GO:0006811">
    <property type="term" value="P:monoatomic ion transport"/>
    <property type="evidence" value="ECO:0007669"/>
    <property type="project" value="UniProtKB-KW"/>
</dbReference>
<dbReference type="OrthoDB" id="8982743at2"/>
<dbReference type="RefSeq" id="WP_090536273.1">
    <property type="nucleotide sequence ID" value="NZ_FNRQ01000007.1"/>
</dbReference>
<gene>
    <name evidence="13" type="ORF">SAMN05192564_107351</name>
</gene>
<evidence type="ECO:0000256" key="1">
    <source>
        <dbReference type="ARBA" id="ARBA00004571"/>
    </source>
</evidence>
<evidence type="ECO:0000256" key="11">
    <source>
        <dbReference type="SAM" id="SignalP"/>
    </source>
</evidence>
<evidence type="ECO:0000256" key="6">
    <source>
        <dbReference type="ARBA" id="ARBA00022729"/>
    </source>
</evidence>
<feature type="domain" description="Porin" evidence="12">
    <location>
        <begin position="15"/>
        <end position="347"/>
    </location>
</feature>
<evidence type="ECO:0000256" key="8">
    <source>
        <dbReference type="ARBA" id="ARBA00023114"/>
    </source>
</evidence>
<dbReference type="SUPFAM" id="SSF56935">
    <property type="entry name" value="Porins"/>
    <property type="match status" value="1"/>
</dbReference>
<evidence type="ECO:0000256" key="9">
    <source>
        <dbReference type="ARBA" id="ARBA00023136"/>
    </source>
</evidence>
<keyword evidence="9" id="KW-0472">Membrane</keyword>
<dbReference type="PANTHER" id="PTHR34501:SF9">
    <property type="entry name" value="MAJOR OUTER MEMBRANE PROTEIN P.IA"/>
    <property type="match status" value="1"/>
</dbReference>
<evidence type="ECO:0000256" key="2">
    <source>
        <dbReference type="ARBA" id="ARBA00011233"/>
    </source>
</evidence>
<keyword evidence="3" id="KW-0813">Transport</keyword>
<name>A0A1H4H827_9BURK</name>
<dbReference type="Proteomes" id="UP000198638">
    <property type="component" value="Unassembled WGS sequence"/>
</dbReference>
<evidence type="ECO:0000256" key="10">
    <source>
        <dbReference type="ARBA" id="ARBA00023237"/>
    </source>
</evidence>
<comment type="subunit">
    <text evidence="2">Homotrimer.</text>
</comment>
<dbReference type="CDD" id="cd00342">
    <property type="entry name" value="gram_neg_porins"/>
    <property type="match status" value="1"/>
</dbReference>
<organism evidence="13 14">
    <name type="scientific">Paraburkholderia sartisoli</name>
    <dbReference type="NCBI Taxonomy" id="83784"/>
    <lineage>
        <taxon>Bacteria</taxon>
        <taxon>Pseudomonadati</taxon>
        <taxon>Pseudomonadota</taxon>
        <taxon>Betaproteobacteria</taxon>
        <taxon>Burkholderiales</taxon>
        <taxon>Burkholderiaceae</taxon>
        <taxon>Paraburkholderia</taxon>
    </lineage>
</organism>
<protein>
    <submittedName>
        <fullName evidence="13">Outer membrane protein (Porin)</fullName>
    </submittedName>
</protein>
<dbReference type="GO" id="GO:0046930">
    <property type="term" value="C:pore complex"/>
    <property type="evidence" value="ECO:0007669"/>
    <property type="project" value="UniProtKB-KW"/>
</dbReference>
<evidence type="ECO:0000313" key="14">
    <source>
        <dbReference type="Proteomes" id="UP000198638"/>
    </source>
</evidence>
<evidence type="ECO:0000256" key="4">
    <source>
        <dbReference type="ARBA" id="ARBA00022452"/>
    </source>
</evidence>
<keyword evidence="4" id="KW-1134">Transmembrane beta strand</keyword>
<keyword evidence="7" id="KW-0406">Ion transport</keyword>
<dbReference type="InterPro" id="IPR033900">
    <property type="entry name" value="Gram_neg_porin_domain"/>
</dbReference>
<dbReference type="GO" id="GO:0009279">
    <property type="term" value="C:cell outer membrane"/>
    <property type="evidence" value="ECO:0007669"/>
    <property type="project" value="UniProtKB-SubCell"/>
</dbReference>
<comment type="subcellular location">
    <subcellularLocation>
        <location evidence="1">Cell outer membrane</location>
        <topology evidence="1">Multi-pass membrane protein</topology>
    </subcellularLocation>
</comment>
<evidence type="ECO:0000259" key="12">
    <source>
        <dbReference type="Pfam" id="PF13609"/>
    </source>
</evidence>
<keyword evidence="5" id="KW-0812">Transmembrane</keyword>
<accession>A0A1H4H827</accession>
<reference evidence="14" key="1">
    <citation type="submission" date="2016-10" db="EMBL/GenBank/DDBJ databases">
        <authorList>
            <person name="Varghese N."/>
            <person name="Submissions S."/>
        </authorList>
    </citation>
    <scope>NUCLEOTIDE SEQUENCE [LARGE SCALE GENOMIC DNA]</scope>
    <source>
        <strain evidence="14">LMG 24000</strain>
    </source>
</reference>
<feature type="chain" id="PRO_5011748266" evidence="11">
    <location>
        <begin position="25"/>
        <end position="391"/>
    </location>
</feature>
<keyword evidence="14" id="KW-1185">Reference proteome</keyword>
<dbReference type="InterPro" id="IPR050298">
    <property type="entry name" value="Gram-neg_bact_OMP"/>
</dbReference>
<keyword evidence="6 11" id="KW-0732">Signal</keyword>
<dbReference type="Pfam" id="PF13609">
    <property type="entry name" value="Porin_4"/>
    <property type="match status" value="1"/>
</dbReference>
<evidence type="ECO:0000256" key="7">
    <source>
        <dbReference type="ARBA" id="ARBA00023065"/>
    </source>
</evidence>
<evidence type="ECO:0000313" key="13">
    <source>
        <dbReference type="EMBL" id="SEB17919.1"/>
    </source>
</evidence>
<keyword evidence="10" id="KW-0998">Cell outer membrane</keyword>
<sequence>MMKHGKIKAFLIAGAALGAGAANAQSSVTLYGAVDDAFVYANNQKGHSNFYLRQGNLYASKWGLRGVEDIGGGTSVIFDLQNGFDLNSGALSSSSQIFNREAFVGLQNQQYGTFTMGRQYTPYYLFVGPLASSTWLTGATGAHPGDIDGLDTTIRINNALVYTTPTWNGLQASGMYALGGIAGSTGKGQTISAGVKYATGPIGLAAGYLRMDNAQQTTGFDPASTGSFGTSSLNTGYASARTIQHIAAAADYTIGNLMMGVTYTNVEYVSGSHSIFRDTAVFNTYAALATYRFTPAFDVAGAFSYTMASKANGITSAARYQQYSLKEAYHLSKRTSLYALEAYQRASGQTLGAKGAGNIIDATPSVGDSQNATPSSTNAQFVGMVGIAVLF</sequence>
<proteinExistence type="predicted"/>
<keyword evidence="8" id="KW-0626">Porin</keyword>
<evidence type="ECO:0000256" key="3">
    <source>
        <dbReference type="ARBA" id="ARBA00022448"/>
    </source>
</evidence>